<dbReference type="EMBL" id="MU005782">
    <property type="protein sequence ID" value="KAF2704589.1"/>
    <property type="molecule type" value="Genomic_DNA"/>
</dbReference>
<sequence>MMDDGCFHRIRLCVMPRFHNDAHTHTHHTPHPPYYITLHHTTPHYIHQQPALPLPHPTLHPTLLILCRWQSCKSRVPAPSCPPHLGEQRQQGQKQNLQCTWQTFKSAVIAKKKEEKKKKKVLLHIYCVHYRGTLHICQRPTDVAKILHSNRNKSPTRTAVSPPRLLLVGRTSIPTTTLLVALGMYKSILVDQSHGTRQNFERAASCPHATTHRLRPQLNVQHLRRRRFAPNTPDQSIDSFSYPYPQASPSSKRPSRRIPHSL</sequence>
<accession>A0A6G1JVF0</accession>
<name>A0A6G1JVF0_9PLEO</name>
<gene>
    <name evidence="2" type="ORF">K504DRAFT_120577</name>
</gene>
<evidence type="ECO:0000313" key="3">
    <source>
        <dbReference type="Proteomes" id="UP000799428"/>
    </source>
</evidence>
<feature type="compositionally biased region" description="Basic residues" evidence="1">
    <location>
        <begin position="253"/>
        <end position="262"/>
    </location>
</feature>
<protein>
    <submittedName>
        <fullName evidence="2">Uncharacterized protein</fullName>
    </submittedName>
</protein>
<keyword evidence="3" id="KW-1185">Reference proteome</keyword>
<proteinExistence type="predicted"/>
<evidence type="ECO:0000313" key="2">
    <source>
        <dbReference type="EMBL" id="KAF2704589.1"/>
    </source>
</evidence>
<organism evidence="2 3">
    <name type="scientific">Pleomassaria siparia CBS 279.74</name>
    <dbReference type="NCBI Taxonomy" id="1314801"/>
    <lineage>
        <taxon>Eukaryota</taxon>
        <taxon>Fungi</taxon>
        <taxon>Dikarya</taxon>
        <taxon>Ascomycota</taxon>
        <taxon>Pezizomycotina</taxon>
        <taxon>Dothideomycetes</taxon>
        <taxon>Pleosporomycetidae</taxon>
        <taxon>Pleosporales</taxon>
        <taxon>Pleomassariaceae</taxon>
        <taxon>Pleomassaria</taxon>
    </lineage>
</organism>
<dbReference type="AlphaFoldDB" id="A0A6G1JVF0"/>
<feature type="region of interest" description="Disordered" evidence="1">
    <location>
        <begin position="227"/>
        <end position="262"/>
    </location>
</feature>
<evidence type="ECO:0000256" key="1">
    <source>
        <dbReference type="SAM" id="MobiDB-lite"/>
    </source>
</evidence>
<reference evidence="2" key="1">
    <citation type="journal article" date="2020" name="Stud. Mycol.">
        <title>101 Dothideomycetes genomes: a test case for predicting lifestyles and emergence of pathogens.</title>
        <authorList>
            <person name="Haridas S."/>
            <person name="Albert R."/>
            <person name="Binder M."/>
            <person name="Bloem J."/>
            <person name="Labutti K."/>
            <person name="Salamov A."/>
            <person name="Andreopoulos B."/>
            <person name="Baker S."/>
            <person name="Barry K."/>
            <person name="Bills G."/>
            <person name="Bluhm B."/>
            <person name="Cannon C."/>
            <person name="Castanera R."/>
            <person name="Culley D."/>
            <person name="Daum C."/>
            <person name="Ezra D."/>
            <person name="Gonzalez J."/>
            <person name="Henrissat B."/>
            <person name="Kuo A."/>
            <person name="Liang C."/>
            <person name="Lipzen A."/>
            <person name="Lutzoni F."/>
            <person name="Magnuson J."/>
            <person name="Mondo S."/>
            <person name="Nolan M."/>
            <person name="Ohm R."/>
            <person name="Pangilinan J."/>
            <person name="Park H.-J."/>
            <person name="Ramirez L."/>
            <person name="Alfaro M."/>
            <person name="Sun H."/>
            <person name="Tritt A."/>
            <person name="Yoshinaga Y."/>
            <person name="Zwiers L.-H."/>
            <person name="Turgeon B."/>
            <person name="Goodwin S."/>
            <person name="Spatafora J."/>
            <person name="Crous P."/>
            <person name="Grigoriev I."/>
        </authorList>
    </citation>
    <scope>NUCLEOTIDE SEQUENCE</scope>
    <source>
        <strain evidence="2">CBS 279.74</strain>
    </source>
</reference>
<dbReference type="Proteomes" id="UP000799428">
    <property type="component" value="Unassembled WGS sequence"/>
</dbReference>